<evidence type="ECO:0000313" key="7">
    <source>
        <dbReference type="Proteomes" id="UP001595583"/>
    </source>
</evidence>
<dbReference type="InterPro" id="IPR036649">
    <property type="entry name" value="Pyrophosphatase_sf"/>
</dbReference>
<keyword evidence="4" id="KW-0378">Hydrolase</keyword>
<evidence type="ECO:0000256" key="4">
    <source>
        <dbReference type="ARBA" id="ARBA00022801"/>
    </source>
</evidence>
<gene>
    <name evidence="6" type="ORF">ACFOHJ_01235</name>
</gene>
<proteinExistence type="predicted"/>
<keyword evidence="5" id="KW-0460">Magnesium</keyword>
<dbReference type="SUPFAM" id="SSF50324">
    <property type="entry name" value="Inorganic pyrophosphatase"/>
    <property type="match status" value="1"/>
</dbReference>
<keyword evidence="7" id="KW-1185">Reference proteome</keyword>
<dbReference type="PROSITE" id="PS00387">
    <property type="entry name" value="PPASE"/>
    <property type="match status" value="1"/>
</dbReference>
<organism evidence="6 7">
    <name type="scientific">Aquamicrobium soli</name>
    <dbReference type="NCBI Taxonomy" id="1811518"/>
    <lineage>
        <taxon>Bacteria</taxon>
        <taxon>Pseudomonadati</taxon>
        <taxon>Pseudomonadota</taxon>
        <taxon>Alphaproteobacteria</taxon>
        <taxon>Hyphomicrobiales</taxon>
        <taxon>Phyllobacteriaceae</taxon>
        <taxon>Aquamicrobium</taxon>
    </lineage>
</organism>
<evidence type="ECO:0000256" key="2">
    <source>
        <dbReference type="ARBA" id="ARBA00012146"/>
    </source>
</evidence>
<dbReference type="InterPro" id="IPR008162">
    <property type="entry name" value="Pyrophosphatase"/>
</dbReference>
<dbReference type="EC" id="3.6.1.1" evidence="2"/>
<dbReference type="Gene3D" id="3.90.80.10">
    <property type="entry name" value="Inorganic pyrophosphatase"/>
    <property type="match status" value="1"/>
</dbReference>
<evidence type="ECO:0000256" key="3">
    <source>
        <dbReference type="ARBA" id="ARBA00022723"/>
    </source>
</evidence>
<name>A0ABV7K3F8_9HYPH</name>
<comment type="cofactor">
    <cofactor evidence="1">
        <name>Mg(2+)</name>
        <dbReference type="ChEBI" id="CHEBI:18420"/>
    </cofactor>
</comment>
<reference evidence="7" key="1">
    <citation type="journal article" date="2019" name="Int. J. Syst. Evol. Microbiol.">
        <title>The Global Catalogue of Microorganisms (GCM) 10K type strain sequencing project: providing services to taxonomists for standard genome sequencing and annotation.</title>
        <authorList>
            <consortium name="The Broad Institute Genomics Platform"/>
            <consortium name="The Broad Institute Genome Sequencing Center for Infectious Disease"/>
            <person name="Wu L."/>
            <person name="Ma J."/>
        </authorList>
    </citation>
    <scope>NUCLEOTIDE SEQUENCE [LARGE SCALE GENOMIC DNA]</scope>
    <source>
        <strain evidence="7">KCTC 52165</strain>
    </source>
</reference>
<dbReference type="EMBL" id="JBHRTK010000001">
    <property type="protein sequence ID" value="MFC3204828.1"/>
    <property type="molecule type" value="Genomic_DNA"/>
</dbReference>
<evidence type="ECO:0000256" key="5">
    <source>
        <dbReference type="ARBA" id="ARBA00022842"/>
    </source>
</evidence>
<evidence type="ECO:0000256" key="1">
    <source>
        <dbReference type="ARBA" id="ARBA00001946"/>
    </source>
</evidence>
<dbReference type="Proteomes" id="UP001595583">
    <property type="component" value="Unassembled WGS sequence"/>
</dbReference>
<keyword evidence="3" id="KW-0479">Metal-binding</keyword>
<comment type="caution">
    <text evidence="6">The sequence shown here is derived from an EMBL/GenBank/DDBJ whole genome shotgun (WGS) entry which is preliminary data.</text>
</comment>
<dbReference type="Pfam" id="PF00719">
    <property type="entry name" value="Pyrophosphatase"/>
    <property type="match status" value="1"/>
</dbReference>
<sequence>MLQRRGRNPAWESHQVRLRSRNWAVPGQEVAGDGLWFPFAFGFFPSTRAEDGDPLDVLLRTDADLPTGSLVGCRLIGGIAIEEMVADGRHRNDRLLAVPPLRHRDRPPYELSDVPSAQLTDIEDFLVGYQAADGKDAKVKARLDKAEAESIVREAAHA</sequence>
<dbReference type="RefSeq" id="WP_378218058.1">
    <property type="nucleotide sequence ID" value="NZ_JBHRTK010000001.1"/>
</dbReference>
<evidence type="ECO:0000313" key="6">
    <source>
        <dbReference type="EMBL" id="MFC3204828.1"/>
    </source>
</evidence>
<accession>A0ABV7K3F8</accession>
<protein>
    <recommendedName>
        <fullName evidence="2">inorganic diphosphatase</fullName>
        <ecNumber evidence="2">3.6.1.1</ecNumber>
    </recommendedName>
</protein>